<dbReference type="SUPFAM" id="SSF56399">
    <property type="entry name" value="ADP-ribosylation"/>
    <property type="match status" value="1"/>
</dbReference>
<name>A0A814CLC6_9BILA</name>
<feature type="repeat" description="TPR" evidence="8">
    <location>
        <begin position="610"/>
        <end position="643"/>
    </location>
</feature>
<organism evidence="11 13">
    <name type="scientific">Rotaria sordida</name>
    <dbReference type="NCBI Taxonomy" id="392033"/>
    <lineage>
        <taxon>Eukaryota</taxon>
        <taxon>Metazoa</taxon>
        <taxon>Spiralia</taxon>
        <taxon>Gnathifera</taxon>
        <taxon>Rotifera</taxon>
        <taxon>Eurotatoria</taxon>
        <taxon>Bdelloidea</taxon>
        <taxon>Philodinida</taxon>
        <taxon>Philodinidae</taxon>
        <taxon>Rotaria</taxon>
    </lineage>
</organism>
<comment type="similarity">
    <text evidence="1 9">Belongs to the Arg-specific ADP-ribosyltransferase family.</text>
</comment>
<feature type="repeat" description="TPR" evidence="8">
    <location>
        <begin position="484"/>
        <end position="517"/>
    </location>
</feature>
<keyword evidence="2 9" id="KW-0328">Glycosyltransferase</keyword>
<evidence type="ECO:0000256" key="9">
    <source>
        <dbReference type="RuleBase" id="RU361228"/>
    </source>
</evidence>
<proteinExistence type="inferred from homology"/>
<dbReference type="Pfam" id="PF13181">
    <property type="entry name" value="TPR_8"/>
    <property type="match status" value="1"/>
</dbReference>
<comment type="catalytic activity">
    <reaction evidence="7 9">
        <text>L-arginyl-[protein] + NAD(+) = N(omega)-(ADP-D-ribosyl)-L-arginyl-[protein] + nicotinamide + H(+)</text>
        <dbReference type="Rhea" id="RHEA:19149"/>
        <dbReference type="Rhea" id="RHEA-COMP:10532"/>
        <dbReference type="Rhea" id="RHEA-COMP:15087"/>
        <dbReference type="ChEBI" id="CHEBI:15378"/>
        <dbReference type="ChEBI" id="CHEBI:17154"/>
        <dbReference type="ChEBI" id="CHEBI:29965"/>
        <dbReference type="ChEBI" id="CHEBI:57540"/>
        <dbReference type="ChEBI" id="CHEBI:142554"/>
        <dbReference type="EC" id="2.4.2.31"/>
    </reaction>
</comment>
<evidence type="ECO:0000256" key="2">
    <source>
        <dbReference type="ARBA" id="ARBA00022676"/>
    </source>
</evidence>
<evidence type="ECO:0000313" key="12">
    <source>
        <dbReference type="EMBL" id="CAF3745646.1"/>
    </source>
</evidence>
<dbReference type="PANTHER" id="PTHR45641:SF1">
    <property type="entry name" value="AAA+ ATPASE DOMAIN-CONTAINING PROTEIN"/>
    <property type="match status" value="1"/>
</dbReference>
<dbReference type="Gene3D" id="1.25.40.10">
    <property type="entry name" value="Tetratricopeptide repeat domain"/>
    <property type="match status" value="5"/>
</dbReference>
<dbReference type="EMBL" id="CAJNOO010000432">
    <property type="protein sequence ID" value="CAF0941595.1"/>
    <property type="molecule type" value="Genomic_DNA"/>
</dbReference>
<keyword evidence="3 9" id="KW-0808">Transferase</keyword>
<evidence type="ECO:0000256" key="1">
    <source>
        <dbReference type="ARBA" id="ARBA00009558"/>
    </source>
</evidence>
<keyword evidence="9" id="KW-0521">NADP</keyword>
<dbReference type="Proteomes" id="UP000663882">
    <property type="component" value="Unassembled WGS sequence"/>
</dbReference>
<feature type="repeat" description="TPR" evidence="8">
    <location>
        <begin position="526"/>
        <end position="559"/>
    </location>
</feature>
<dbReference type="AlphaFoldDB" id="A0A814CLC6"/>
<dbReference type="SUPFAM" id="SSF48452">
    <property type="entry name" value="TPR-like"/>
    <property type="match status" value="5"/>
</dbReference>
<dbReference type="GO" id="GO:0016779">
    <property type="term" value="F:nucleotidyltransferase activity"/>
    <property type="evidence" value="ECO:0007669"/>
    <property type="project" value="UniProtKB-KW"/>
</dbReference>
<dbReference type="Pfam" id="PF13424">
    <property type="entry name" value="TPR_12"/>
    <property type="match status" value="4"/>
</dbReference>
<feature type="repeat" description="TPR" evidence="8">
    <location>
        <begin position="568"/>
        <end position="601"/>
    </location>
</feature>
<keyword evidence="4" id="KW-0548">Nucleotidyltransferase</keyword>
<dbReference type="SMART" id="SM00028">
    <property type="entry name" value="TPR"/>
    <property type="match status" value="13"/>
</dbReference>
<protein>
    <recommendedName>
        <fullName evidence="9">NAD(P)(+)--arginine ADP-ribosyltransferase</fullName>
        <ecNumber evidence="9">2.4.2.31</ecNumber>
    </recommendedName>
    <alternativeName>
        <fullName evidence="9">Mono(ADP-ribosyl)transferase</fullName>
    </alternativeName>
</protein>
<dbReference type="Proteomes" id="UP000663823">
    <property type="component" value="Unassembled WGS sequence"/>
</dbReference>
<dbReference type="InterPro" id="IPR011990">
    <property type="entry name" value="TPR-like_helical_dom_sf"/>
</dbReference>
<feature type="repeat" description="TPR" evidence="8">
    <location>
        <begin position="978"/>
        <end position="1011"/>
    </location>
</feature>
<accession>A0A814CLC6</accession>
<evidence type="ECO:0000256" key="7">
    <source>
        <dbReference type="ARBA" id="ARBA00047597"/>
    </source>
</evidence>
<feature type="region of interest" description="Disordered" evidence="10">
    <location>
        <begin position="1"/>
        <end position="21"/>
    </location>
</feature>
<evidence type="ECO:0000256" key="8">
    <source>
        <dbReference type="PROSITE-ProRule" id="PRU00339"/>
    </source>
</evidence>
<dbReference type="OrthoDB" id="5587616at2759"/>
<reference evidence="11" key="1">
    <citation type="submission" date="2021-02" db="EMBL/GenBank/DDBJ databases">
        <authorList>
            <person name="Nowell W R."/>
        </authorList>
    </citation>
    <scope>NUCLEOTIDE SEQUENCE</scope>
</reference>
<evidence type="ECO:0000256" key="10">
    <source>
        <dbReference type="SAM" id="MobiDB-lite"/>
    </source>
</evidence>
<sequence length="1034" mass="122128">MNENRQRTNDNKENERADRMGTHVYSSKDNRSMHKSLNGEFILYQMLLEQISNKKQELTFNKNSLVEYFQPDDKNDKKIMKEFDKEYKSEKAIYWYTRETCIYKILNKALRTQCIDDIIPFGSFIRDMNKQLDDEHKLFIKQKQTPIIQVYRGQLISKDEVIRLKSTQKELISMNSFLSTSTNRKKALEFATSKPPPNDELTSMLLEIDVNINYLSKPYADIKRLSAIPEEEEVLFTVSSIFRIENISYDDKINLWMAKLTLCSLDDPDIKNFLSSLKQELKGQNEFVSLGNYFIHMLKYDLAQEHFQKILDQNLVKEDIELAHTYYGLAQANCKKEDYHLAISNLNKALDYLLNNSSLNDHSLVSLCYNDLGSIYGKQSNYVNALQCFGKALSTNKNNDNLSKIYSASSDVHFKMTNYHMALENLEKSLEHQTKTDYAIIANTYINMGKIYIAINEFEKASQIFDKAIEYQLKELPNTHPDVSYTYNAIGLMFLDKNDHEKALEYIEKALHLQLESLPNNHPDFADTYRNFANIYMKKENLDRAVFYYEKVLENQLKTLLWNYPSVVDTYRSIGNIHSKKQNHDEALIYFHKILDSQLEKTQLDDTSISDTYQNLGNLLLEKNNLDEALQFYLKILNNELKTKLYEDFSLIHIYKTIAEIYYKKRILDQSLIYYNRLLDCYFRKEPLDQSTINEIYTSVGKVYLKKRHFDQTLLFYQKQNNNQLLHDKSINKIKLIDNIFFEKRHLEQSYHYFKNYLREQLKTHSEKDPILIDTYYILANISFEKENFDRALKYFLLSLNNELERKAIYDSSLQNIYKAIATIYFEKENYNESLIYFNKLIDCQLQNKSVKLSSINDTYTMIGKIYLKKNHFHLHADDNKKLRENKFNKNLSMTRSKTTTKSYTNNFRLEKHHLDQALFYFQTLLNKQINDQLLDDLYIILGNICLEKQDFNQALTFFQTLLNKQHAQNNFGDSSLVNIYLIIGDIYAQISRTDQALQYYKQGLSISRRIPTVDQSIVHNIKSKIRHVPVPQI</sequence>
<dbReference type="InterPro" id="IPR000768">
    <property type="entry name" value="ART"/>
</dbReference>
<evidence type="ECO:0000256" key="3">
    <source>
        <dbReference type="ARBA" id="ARBA00022679"/>
    </source>
</evidence>
<comment type="caution">
    <text evidence="11">The sequence shown here is derived from an EMBL/GenBank/DDBJ whole genome shotgun (WGS) entry which is preliminary data.</text>
</comment>
<dbReference type="GO" id="GO:0106274">
    <property type="term" value="F:NAD+-protein-arginine ADP-ribosyltransferase activity"/>
    <property type="evidence" value="ECO:0007669"/>
    <property type="project" value="UniProtKB-EC"/>
</dbReference>
<keyword evidence="9" id="KW-0520">NAD</keyword>
<feature type="repeat" description="TPR" evidence="8">
    <location>
        <begin position="366"/>
        <end position="399"/>
    </location>
</feature>
<keyword evidence="6 8" id="KW-0802">TPR repeat</keyword>
<dbReference type="Pfam" id="PF01129">
    <property type="entry name" value="ART"/>
    <property type="match status" value="1"/>
</dbReference>
<keyword evidence="5" id="KW-0677">Repeat</keyword>
<dbReference type="PANTHER" id="PTHR45641">
    <property type="entry name" value="TETRATRICOPEPTIDE REPEAT PROTEIN (AFU_ORTHOLOGUE AFUA_6G03870)"/>
    <property type="match status" value="1"/>
</dbReference>
<evidence type="ECO:0000256" key="4">
    <source>
        <dbReference type="ARBA" id="ARBA00022695"/>
    </source>
</evidence>
<evidence type="ECO:0000256" key="5">
    <source>
        <dbReference type="ARBA" id="ARBA00022737"/>
    </source>
</evidence>
<dbReference type="EC" id="2.4.2.31" evidence="9"/>
<dbReference type="Gene3D" id="3.90.176.10">
    <property type="entry name" value="Toxin ADP-ribosyltransferase, Chain A, domain 1"/>
    <property type="match status" value="1"/>
</dbReference>
<dbReference type="PROSITE" id="PS50293">
    <property type="entry name" value="TPR_REGION"/>
    <property type="match status" value="1"/>
</dbReference>
<gene>
    <name evidence="12" type="ORF">OTI717_LOCUS15284</name>
    <name evidence="11" type="ORF">RFH988_LOCUS11115</name>
</gene>
<dbReference type="PROSITE" id="PS51996">
    <property type="entry name" value="TR_MART"/>
    <property type="match status" value="1"/>
</dbReference>
<dbReference type="PROSITE" id="PS50005">
    <property type="entry name" value="TPR"/>
    <property type="match status" value="7"/>
</dbReference>
<dbReference type="InterPro" id="IPR019734">
    <property type="entry name" value="TPR_rpt"/>
</dbReference>
<dbReference type="EMBL" id="CAJOAX010001792">
    <property type="protein sequence ID" value="CAF3745646.1"/>
    <property type="molecule type" value="Genomic_DNA"/>
</dbReference>
<feature type="repeat" description="TPR" evidence="8">
    <location>
        <begin position="442"/>
        <end position="475"/>
    </location>
</feature>
<evidence type="ECO:0000256" key="6">
    <source>
        <dbReference type="ARBA" id="ARBA00022803"/>
    </source>
</evidence>
<evidence type="ECO:0000313" key="13">
    <source>
        <dbReference type="Proteomes" id="UP000663882"/>
    </source>
</evidence>
<evidence type="ECO:0000313" key="11">
    <source>
        <dbReference type="EMBL" id="CAF0941595.1"/>
    </source>
</evidence>